<reference evidence="2 3" key="1">
    <citation type="submission" date="2018-05" db="EMBL/GenBank/DDBJ databases">
        <title>Comparative genomic sequence analysis between strain HN4 and CCM 8460T (Falsochrobactrum ovis) will provide more evidence to prove that HN4 is a new species of Falsochrobactrum.</title>
        <authorList>
            <person name="Lyu W."/>
            <person name="Sun L."/>
            <person name="Yao L."/>
        </authorList>
    </citation>
    <scope>NUCLEOTIDE SEQUENCE [LARGE SCALE GENOMIC DNA]</scope>
    <source>
        <strain evidence="2 3">HN4</strain>
    </source>
</reference>
<evidence type="ECO:0000313" key="3">
    <source>
        <dbReference type="Proteomes" id="UP000245865"/>
    </source>
</evidence>
<accession>A0A316J744</accession>
<name>A0A316J744_9HYPH</name>
<dbReference type="AlphaFoldDB" id="A0A316J744"/>
<organism evidence="2 3">
    <name type="scientific">Falsochrobactrum shanghaiense</name>
    <dbReference type="NCBI Taxonomy" id="2201899"/>
    <lineage>
        <taxon>Bacteria</taxon>
        <taxon>Pseudomonadati</taxon>
        <taxon>Pseudomonadota</taxon>
        <taxon>Alphaproteobacteria</taxon>
        <taxon>Hyphomicrobiales</taxon>
        <taxon>Brucellaceae</taxon>
        <taxon>Falsochrobactrum</taxon>
    </lineage>
</organism>
<gene>
    <name evidence="2" type="ORF">DKP76_07890</name>
</gene>
<comment type="caution">
    <text evidence="2">The sequence shown here is derived from an EMBL/GenBank/DDBJ whole genome shotgun (WGS) entry which is preliminary data.</text>
</comment>
<evidence type="ECO:0000259" key="1">
    <source>
        <dbReference type="Pfam" id="PF06568"/>
    </source>
</evidence>
<dbReference type="OrthoDB" id="8456328at2"/>
<feature type="domain" description="YjiS-like" evidence="1">
    <location>
        <begin position="28"/>
        <end position="60"/>
    </location>
</feature>
<proteinExistence type="predicted"/>
<keyword evidence="3" id="KW-1185">Reference proteome</keyword>
<dbReference type="Pfam" id="PF06568">
    <property type="entry name" value="YjiS-like"/>
    <property type="match status" value="1"/>
</dbReference>
<dbReference type="RefSeq" id="WP_109705926.1">
    <property type="nucleotide sequence ID" value="NZ_QGDB01000003.1"/>
</dbReference>
<dbReference type="EMBL" id="QGDB01000003">
    <property type="protein sequence ID" value="PWL17687.1"/>
    <property type="molecule type" value="Genomic_DNA"/>
</dbReference>
<dbReference type="InterPro" id="IPR009506">
    <property type="entry name" value="YjiS-like"/>
</dbReference>
<protein>
    <recommendedName>
        <fullName evidence="1">YjiS-like domain-containing protein</fullName>
    </recommendedName>
</protein>
<sequence>MQRDLSLVHTASPLHSVTDRLKGAGVFVAQSYKAWAHRRRVAGSLRILEALPEHILHDIGWPNIDDRLAGPERKRKG</sequence>
<dbReference type="Proteomes" id="UP000245865">
    <property type="component" value="Unassembled WGS sequence"/>
</dbReference>
<evidence type="ECO:0000313" key="2">
    <source>
        <dbReference type="EMBL" id="PWL17687.1"/>
    </source>
</evidence>